<dbReference type="OrthoDB" id="1006965at2"/>
<dbReference type="InterPro" id="IPR029018">
    <property type="entry name" value="Hex-like_dom2"/>
</dbReference>
<feature type="domain" description="Glycoside hydrolase family 20 catalytic" evidence="8">
    <location>
        <begin position="163"/>
        <end position="519"/>
    </location>
</feature>
<gene>
    <name evidence="10" type="ORF">BC343_24970</name>
</gene>
<comment type="caution">
    <text evidence="10">The sequence shown here is derived from an EMBL/GenBank/DDBJ whole genome shotgun (WGS) entry which is preliminary data.</text>
</comment>
<comment type="similarity">
    <text evidence="2">Belongs to the glycosyl hydrolase 20 family.</text>
</comment>
<feature type="domain" description="Beta-hexosaminidase bacterial type N-terminal" evidence="9">
    <location>
        <begin position="26"/>
        <end position="138"/>
    </location>
</feature>
<dbReference type="CDD" id="cd06563">
    <property type="entry name" value="GH20_chitobiase-like"/>
    <property type="match status" value="1"/>
</dbReference>
<evidence type="ECO:0000256" key="1">
    <source>
        <dbReference type="ARBA" id="ARBA00001231"/>
    </source>
</evidence>
<keyword evidence="7" id="KW-0732">Signal</keyword>
<dbReference type="GO" id="GO:0016020">
    <property type="term" value="C:membrane"/>
    <property type="evidence" value="ECO:0007669"/>
    <property type="project" value="TreeGrafter"/>
</dbReference>
<dbReference type="PANTHER" id="PTHR22600">
    <property type="entry name" value="BETA-HEXOSAMINIDASE"/>
    <property type="match status" value="1"/>
</dbReference>
<dbReference type="EC" id="3.2.1.52" evidence="3"/>
<dbReference type="RefSeq" id="WP_078347554.1">
    <property type="nucleotide sequence ID" value="NZ_MBTF01000006.1"/>
</dbReference>
<evidence type="ECO:0000259" key="9">
    <source>
        <dbReference type="Pfam" id="PF02838"/>
    </source>
</evidence>
<evidence type="ECO:0000313" key="10">
    <source>
        <dbReference type="EMBL" id="OOQ60546.1"/>
    </source>
</evidence>
<dbReference type="Proteomes" id="UP000189739">
    <property type="component" value="Unassembled WGS sequence"/>
</dbReference>
<dbReference type="InterPro" id="IPR026876">
    <property type="entry name" value="Fn3_assoc_repeat"/>
</dbReference>
<dbReference type="Pfam" id="PF02838">
    <property type="entry name" value="Glyco_hydro_20b"/>
    <property type="match status" value="1"/>
</dbReference>
<evidence type="ECO:0000313" key="11">
    <source>
        <dbReference type="Proteomes" id="UP000189739"/>
    </source>
</evidence>
<dbReference type="GO" id="GO:0030203">
    <property type="term" value="P:glycosaminoglycan metabolic process"/>
    <property type="evidence" value="ECO:0007669"/>
    <property type="project" value="TreeGrafter"/>
</dbReference>
<dbReference type="InterPro" id="IPR017853">
    <property type="entry name" value="GH"/>
</dbReference>
<dbReference type="GO" id="GO:0004563">
    <property type="term" value="F:beta-N-acetylhexosaminidase activity"/>
    <property type="evidence" value="ECO:0007669"/>
    <property type="project" value="UniProtKB-EC"/>
</dbReference>
<feature type="signal peptide" evidence="7">
    <location>
        <begin position="1"/>
        <end position="19"/>
    </location>
</feature>
<evidence type="ECO:0000256" key="3">
    <source>
        <dbReference type="ARBA" id="ARBA00012663"/>
    </source>
</evidence>
<dbReference type="EMBL" id="MBTF01000006">
    <property type="protein sequence ID" value="OOQ60546.1"/>
    <property type="molecule type" value="Genomic_DNA"/>
</dbReference>
<evidence type="ECO:0000259" key="8">
    <source>
        <dbReference type="Pfam" id="PF00728"/>
    </source>
</evidence>
<dbReference type="InterPro" id="IPR015883">
    <property type="entry name" value="Glyco_hydro_20_cat"/>
</dbReference>
<evidence type="ECO:0000256" key="4">
    <source>
        <dbReference type="ARBA" id="ARBA00022801"/>
    </source>
</evidence>
<keyword evidence="11" id="KW-1185">Reference proteome</keyword>
<dbReference type="Pfam" id="PF00728">
    <property type="entry name" value="Glyco_hydro_20"/>
    <property type="match status" value="1"/>
</dbReference>
<evidence type="ECO:0000256" key="7">
    <source>
        <dbReference type="SAM" id="SignalP"/>
    </source>
</evidence>
<dbReference type="Pfam" id="PF13287">
    <property type="entry name" value="Fn3_assoc"/>
    <property type="match status" value="1"/>
</dbReference>
<keyword evidence="5" id="KW-0326">Glycosidase</keyword>
<proteinExistence type="inferred from homology"/>
<evidence type="ECO:0000256" key="5">
    <source>
        <dbReference type="ARBA" id="ARBA00023295"/>
    </source>
</evidence>
<evidence type="ECO:0000256" key="2">
    <source>
        <dbReference type="ARBA" id="ARBA00006285"/>
    </source>
</evidence>
<feature type="chain" id="PRO_5010540366" description="beta-N-acetylhexosaminidase" evidence="7">
    <location>
        <begin position="20"/>
        <end position="635"/>
    </location>
</feature>
<feature type="active site" description="Proton donor" evidence="6">
    <location>
        <position position="354"/>
    </location>
</feature>
<dbReference type="PRINTS" id="PR00738">
    <property type="entry name" value="GLHYDRLASE20"/>
</dbReference>
<dbReference type="InterPro" id="IPR025705">
    <property type="entry name" value="Beta_hexosaminidase_sua/sub"/>
</dbReference>
<dbReference type="PANTHER" id="PTHR22600:SF57">
    <property type="entry name" value="BETA-N-ACETYLHEXOSAMINIDASE"/>
    <property type="match status" value="1"/>
</dbReference>
<dbReference type="Gene3D" id="3.20.20.80">
    <property type="entry name" value="Glycosidases"/>
    <property type="match status" value="1"/>
</dbReference>
<keyword evidence="4" id="KW-0378">Hydrolase</keyword>
<organism evidence="10 11">
    <name type="scientific">Mucilaginibacter pedocola</name>
    <dbReference type="NCBI Taxonomy" id="1792845"/>
    <lineage>
        <taxon>Bacteria</taxon>
        <taxon>Pseudomonadati</taxon>
        <taxon>Bacteroidota</taxon>
        <taxon>Sphingobacteriia</taxon>
        <taxon>Sphingobacteriales</taxon>
        <taxon>Sphingobacteriaceae</taxon>
        <taxon>Mucilaginibacter</taxon>
    </lineage>
</organism>
<dbReference type="SUPFAM" id="SSF55545">
    <property type="entry name" value="beta-N-acetylhexosaminidase-like domain"/>
    <property type="match status" value="1"/>
</dbReference>
<dbReference type="AlphaFoldDB" id="A0A1S9PHW4"/>
<dbReference type="InterPro" id="IPR015882">
    <property type="entry name" value="HEX_bac_N"/>
</dbReference>
<dbReference type="Gene3D" id="3.30.379.10">
    <property type="entry name" value="Chitobiase/beta-hexosaminidase domain 2-like"/>
    <property type="match status" value="1"/>
</dbReference>
<evidence type="ECO:0000256" key="6">
    <source>
        <dbReference type="PIRSR" id="PIRSR625705-1"/>
    </source>
</evidence>
<protein>
    <recommendedName>
        <fullName evidence="3">beta-N-acetylhexosaminidase</fullName>
        <ecNumber evidence="3">3.2.1.52</ecNumber>
    </recommendedName>
</protein>
<dbReference type="SUPFAM" id="SSF51445">
    <property type="entry name" value="(Trans)glycosidases"/>
    <property type="match status" value="1"/>
</dbReference>
<comment type="catalytic activity">
    <reaction evidence="1">
        <text>Hydrolysis of terminal non-reducing N-acetyl-D-hexosamine residues in N-acetyl-beta-D-hexosaminides.</text>
        <dbReference type="EC" id="3.2.1.52"/>
    </reaction>
</comment>
<sequence length="635" mass="71648">MKKLSLLVLSCLVGSLGFAQQTSPGISIIPEPVKITKHTGQFILPNVVVVQSSSSPEMTSILDLLKKKFSTAAGKAITVKAHAPTATIKLELNKTADAKLGKEGYFLSVKQHGITISANQPAGLYWGAQTLMQLLPKEIEGLEVAKNVLWAAPVVDIYDYPRFEWRGLMFDVSRHFFTKTEVKRFIDDMVKYKFNLLHMHLTDDEGWRIEIKSLPRLTTVGAYNVKREGAFGDFIPPKPDEPRTYGGFYTQDDIRELVKYAKDRFVDILPEIDVPGHSLAAVAAYPQLSATPGADQYKVRSGEKIMDWSKPGHPALVDNTLNPASEYTYDFLDKVVGELAQLFPFGYIHMGGDECAKNFWEQSDQVKALMAKENLKTQEEVQSYFEKRLEKIVESKGKKFMGWDEILEGGIGPNAAVMSWRGIKGGIEAAKLGHEVVMSPTTYVYLDYMQSDKITEPPVYATLRLSKTYEFEPVPDSVDAKLIKGGQANLWTEQVYNFRQVEYMIWPRALAVSESVWSPKRPKNFSVFFPKVEKQFERFNQSETKFSPSVYDPSFKPVRNPDGTLGVVLTPEIPGLDIYYSFDNSQPDRFYPKYTSTLTVPIDATQLKVVTYKGKQQVGRFLIMPIDELKKRLGK</sequence>
<reference evidence="10 11" key="1">
    <citation type="submission" date="2016-07" db="EMBL/GenBank/DDBJ databases">
        <title>Genomic analysis of zinc-resistant bacterium Mucilaginibacter pedocola TBZ30.</title>
        <authorList>
            <person name="Huang J."/>
            <person name="Tang J."/>
        </authorList>
    </citation>
    <scope>NUCLEOTIDE SEQUENCE [LARGE SCALE GENOMIC DNA]</scope>
    <source>
        <strain evidence="10 11">TBZ30</strain>
    </source>
</reference>
<dbReference type="STRING" id="1792845.BC343_24970"/>
<name>A0A1S9PHW4_9SPHI</name>
<accession>A0A1S9PHW4</accession>
<dbReference type="GO" id="GO:0005975">
    <property type="term" value="P:carbohydrate metabolic process"/>
    <property type="evidence" value="ECO:0007669"/>
    <property type="project" value="InterPro"/>
</dbReference>